<evidence type="ECO:0000259" key="1">
    <source>
        <dbReference type="Pfam" id="PF00586"/>
    </source>
</evidence>
<accession>A0A383A821</accession>
<dbReference type="PANTHER" id="PTHR30270">
    <property type="entry name" value="THIAMINE-MONOPHOSPHATE KINASE"/>
    <property type="match status" value="1"/>
</dbReference>
<feature type="non-terminal residue" evidence="2">
    <location>
        <position position="189"/>
    </location>
</feature>
<dbReference type="AlphaFoldDB" id="A0A383A821"/>
<protein>
    <recommendedName>
        <fullName evidence="1">PurM-like N-terminal domain-containing protein</fullName>
    </recommendedName>
</protein>
<dbReference type="GO" id="GO:0009228">
    <property type="term" value="P:thiamine biosynthetic process"/>
    <property type="evidence" value="ECO:0007669"/>
    <property type="project" value="InterPro"/>
</dbReference>
<dbReference type="InterPro" id="IPR016188">
    <property type="entry name" value="PurM-like_N"/>
</dbReference>
<organism evidence="2">
    <name type="scientific">marine metagenome</name>
    <dbReference type="NCBI Taxonomy" id="408172"/>
    <lineage>
        <taxon>unclassified sequences</taxon>
        <taxon>metagenomes</taxon>
        <taxon>ecological metagenomes</taxon>
    </lineage>
</organism>
<dbReference type="Gene3D" id="3.30.1330.10">
    <property type="entry name" value="PurM-like, N-terminal domain"/>
    <property type="match status" value="1"/>
</dbReference>
<sequence length="189" mass="20894">MIKNEEEFIELITRNFERIQDIPKNWIGVGDDAAKIFSNDKSLIFCADAMVENVHFKTHHDYNDVGWKSIVSNQSDLAAMGAYPIAFCVTIGINKSFNQNKIKKLYEGMNSACKEFGGYLVGGDVVKSETSFISIAAIGTLYNPKKIMVRNTAKKGDLVAHTGNIGDSGAGLFKLENSISKTNDFQIKK</sequence>
<evidence type="ECO:0000313" key="2">
    <source>
        <dbReference type="EMBL" id="SVE03751.1"/>
    </source>
</evidence>
<dbReference type="SUPFAM" id="SSF55326">
    <property type="entry name" value="PurM N-terminal domain-like"/>
    <property type="match status" value="1"/>
</dbReference>
<feature type="domain" description="PurM-like N-terminal" evidence="1">
    <location>
        <begin position="30"/>
        <end position="140"/>
    </location>
</feature>
<dbReference type="GO" id="GO:0009030">
    <property type="term" value="F:thiamine-phosphate kinase activity"/>
    <property type="evidence" value="ECO:0007669"/>
    <property type="project" value="InterPro"/>
</dbReference>
<dbReference type="PANTHER" id="PTHR30270:SF0">
    <property type="entry name" value="THIAMINE-MONOPHOSPHATE KINASE"/>
    <property type="match status" value="1"/>
</dbReference>
<proteinExistence type="predicted"/>
<dbReference type="Pfam" id="PF00586">
    <property type="entry name" value="AIRS"/>
    <property type="match status" value="1"/>
</dbReference>
<dbReference type="InterPro" id="IPR036921">
    <property type="entry name" value="PurM-like_N_sf"/>
</dbReference>
<reference evidence="2" key="1">
    <citation type="submission" date="2018-05" db="EMBL/GenBank/DDBJ databases">
        <authorList>
            <person name="Lanie J.A."/>
            <person name="Ng W.-L."/>
            <person name="Kazmierczak K.M."/>
            <person name="Andrzejewski T.M."/>
            <person name="Davidsen T.M."/>
            <person name="Wayne K.J."/>
            <person name="Tettelin H."/>
            <person name="Glass J.I."/>
            <person name="Rusch D."/>
            <person name="Podicherti R."/>
            <person name="Tsui H.-C.T."/>
            <person name="Winkler M.E."/>
        </authorList>
    </citation>
    <scope>NUCLEOTIDE SEQUENCE</scope>
</reference>
<dbReference type="EMBL" id="UINC01189867">
    <property type="protein sequence ID" value="SVE03751.1"/>
    <property type="molecule type" value="Genomic_DNA"/>
</dbReference>
<gene>
    <name evidence="2" type="ORF">METZ01_LOCUS456605</name>
</gene>
<dbReference type="CDD" id="cd02194">
    <property type="entry name" value="ThiL"/>
    <property type="match status" value="1"/>
</dbReference>
<dbReference type="InterPro" id="IPR006283">
    <property type="entry name" value="ThiL-like"/>
</dbReference>
<name>A0A383A821_9ZZZZ</name>